<dbReference type="SUPFAM" id="SSF53244">
    <property type="entry name" value="MurD-like peptide ligases, peptide-binding domain"/>
    <property type="match status" value="1"/>
</dbReference>
<dbReference type="HOGENOM" id="CLU_031507_1_0_9"/>
<dbReference type="PANTHER" id="PTHR43024:SF1">
    <property type="entry name" value="UDP-N-ACETYLMURAMOYL-TRIPEPTIDE--D-ALANYL-D-ALANINE LIGASE"/>
    <property type="match status" value="1"/>
</dbReference>
<sequence length="471" mass="52961">MRVYTCDEISNLVDGIVLYWDNNKSIERFSSYPNCPLFRSLHFIKNHINNKDNLISRLETYKVSGIIIDNCDLIDLKNLSSKGIGVILVKNLNKAYEDIVQLYRKQFDIPFVQVIGSSGKTTTKEMLGSILRTKLNTLVSFENLNSPSGVAYNLLKLTAKHQAAVLETGMRSKGVISRSTSIIQPDYVIVTCIHRAHLVTVGSLENIIKAKSEFIGFLSPESLVIINGDDENCKKLPLDQYQGKVLTFGMSKSCDIWAKEIQYDDFKMHFKACTRNLEIDCTINTIGIYNVLNALAAIILSLNLGFSKQEIQEGLLQFKPMYNRLQVVKRNKNFCIINDTFNANPDSTIALVEEIQNFAQGKPIILVLGDFENPNYQDTEYPESVHYEVGKKAASAMLYRLIAIGKWADSLIKGAVDNGYPIKNTGCFTKPEYAIDFLKQSIVKNNIIIFKSSVHTNLTVLINSISGEDYD</sequence>
<evidence type="ECO:0000259" key="5">
    <source>
        <dbReference type="Pfam" id="PF08245"/>
    </source>
</evidence>
<keyword evidence="2" id="KW-0547">Nucleotide-binding</keyword>
<dbReference type="InterPro" id="IPR036615">
    <property type="entry name" value="Mur_ligase_C_dom_sf"/>
</dbReference>
<dbReference type="InterPro" id="IPR004101">
    <property type="entry name" value="Mur_ligase_C"/>
</dbReference>
<dbReference type="Pfam" id="PF02875">
    <property type="entry name" value="Mur_ligase_C"/>
    <property type="match status" value="1"/>
</dbReference>
<dbReference type="EMBL" id="CP002160">
    <property type="protein sequence ID" value="ADL52263.1"/>
    <property type="molecule type" value="Genomic_DNA"/>
</dbReference>
<keyword evidence="1 6" id="KW-0436">Ligase</keyword>
<dbReference type="eggNOG" id="COG0770">
    <property type="taxonomic scope" value="Bacteria"/>
</dbReference>
<name>D9SQQ7_CLOC7</name>
<proteinExistence type="predicted"/>
<dbReference type="SUPFAM" id="SSF53623">
    <property type="entry name" value="MurD-like peptide ligases, catalytic domain"/>
    <property type="match status" value="1"/>
</dbReference>
<evidence type="ECO:0000256" key="3">
    <source>
        <dbReference type="ARBA" id="ARBA00022840"/>
    </source>
</evidence>
<dbReference type="OrthoDB" id="9801978at2"/>
<evidence type="ECO:0000256" key="2">
    <source>
        <dbReference type="ARBA" id="ARBA00022741"/>
    </source>
</evidence>
<dbReference type="GO" id="GO:0005524">
    <property type="term" value="F:ATP binding"/>
    <property type="evidence" value="ECO:0007669"/>
    <property type="project" value="UniProtKB-KW"/>
</dbReference>
<dbReference type="Proteomes" id="UP000002730">
    <property type="component" value="Chromosome"/>
</dbReference>
<reference evidence="6 7" key="1">
    <citation type="submission" date="2010-08" db="EMBL/GenBank/DDBJ databases">
        <title>Complete sequence of Clostridium cellulovorans 743B.</title>
        <authorList>
            <consortium name="US DOE Joint Genome Institute"/>
            <person name="Lucas S."/>
            <person name="Copeland A."/>
            <person name="Lapidus A."/>
            <person name="Cheng J.-F."/>
            <person name="Bruce D."/>
            <person name="Goodwin L."/>
            <person name="Pitluck S."/>
            <person name="Chertkov O."/>
            <person name="Detter J.C."/>
            <person name="Han C."/>
            <person name="Tapia R."/>
            <person name="Land M."/>
            <person name="Hauser L."/>
            <person name="Chang Y.-J."/>
            <person name="Jeffries C."/>
            <person name="Kyrpides N."/>
            <person name="Ivanova N."/>
            <person name="Mikhailova N."/>
            <person name="Hemme C.L."/>
            <person name="Woyke T."/>
        </authorList>
    </citation>
    <scope>NUCLEOTIDE SEQUENCE [LARGE SCALE GENOMIC DNA]</scope>
    <source>
        <strain evidence="7">ATCC 35296 / DSM 3052 / OCM 3 / 743B</strain>
    </source>
</reference>
<dbReference type="AlphaFoldDB" id="D9SQQ7"/>
<dbReference type="Gene3D" id="3.90.190.20">
    <property type="entry name" value="Mur ligase, C-terminal domain"/>
    <property type="match status" value="1"/>
</dbReference>
<dbReference type="KEGG" id="ccb:Clocel_2551"/>
<protein>
    <submittedName>
        <fullName evidence="6">Mur ligase middle domain protein</fullName>
    </submittedName>
</protein>
<dbReference type="STRING" id="573061.Clocel_2551"/>
<gene>
    <name evidence="6" type="ordered locus">Clocel_2551</name>
</gene>
<dbReference type="InterPro" id="IPR013221">
    <property type="entry name" value="Mur_ligase_cen"/>
</dbReference>
<dbReference type="PANTHER" id="PTHR43024">
    <property type="entry name" value="UDP-N-ACETYLMURAMOYL-TRIPEPTIDE--D-ALANYL-D-ALANINE LIGASE"/>
    <property type="match status" value="1"/>
</dbReference>
<accession>D9SQQ7</accession>
<evidence type="ECO:0000313" key="6">
    <source>
        <dbReference type="EMBL" id="ADL52263.1"/>
    </source>
</evidence>
<keyword evidence="3" id="KW-0067">ATP-binding</keyword>
<dbReference type="GO" id="GO:0016881">
    <property type="term" value="F:acid-amino acid ligase activity"/>
    <property type="evidence" value="ECO:0007669"/>
    <property type="project" value="InterPro"/>
</dbReference>
<evidence type="ECO:0000256" key="1">
    <source>
        <dbReference type="ARBA" id="ARBA00022598"/>
    </source>
</evidence>
<dbReference type="InterPro" id="IPR051046">
    <property type="entry name" value="MurCDEF_CellWall_CoF430Synth"/>
</dbReference>
<keyword evidence="7" id="KW-1185">Reference proteome</keyword>
<evidence type="ECO:0000259" key="4">
    <source>
        <dbReference type="Pfam" id="PF02875"/>
    </source>
</evidence>
<feature type="domain" description="Mur ligase C-terminal" evidence="4">
    <location>
        <begin position="323"/>
        <end position="453"/>
    </location>
</feature>
<dbReference type="InterPro" id="IPR036565">
    <property type="entry name" value="Mur-like_cat_sf"/>
</dbReference>
<dbReference type="Gene3D" id="3.40.1190.10">
    <property type="entry name" value="Mur-like, catalytic domain"/>
    <property type="match status" value="1"/>
</dbReference>
<feature type="domain" description="Mur ligase central" evidence="5">
    <location>
        <begin position="116"/>
        <end position="300"/>
    </location>
</feature>
<evidence type="ECO:0000313" key="7">
    <source>
        <dbReference type="Proteomes" id="UP000002730"/>
    </source>
</evidence>
<organism evidence="6 7">
    <name type="scientific">Clostridium cellulovorans (strain ATCC 35296 / DSM 3052 / OCM 3 / 743B)</name>
    <dbReference type="NCBI Taxonomy" id="573061"/>
    <lineage>
        <taxon>Bacteria</taxon>
        <taxon>Bacillati</taxon>
        <taxon>Bacillota</taxon>
        <taxon>Clostridia</taxon>
        <taxon>Eubacteriales</taxon>
        <taxon>Clostridiaceae</taxon>
        <taxon>Clostridium</taxon>
    </lineage>
</organism>
<dbReference type="Pfam" id="PF08245">
    <property type="entry name" value="Mur_ligase_M"/>
    <property type="match status" value="1"/>
</dbReference>
<dbReference type="RefSeq" id="WP_010075523.1">
    <property type="nucleotide sequence ID" value="NC_014393.1"/>
</dbReference>